<protein>
    <submittedName>
        <fullName evidence="1">Uncharacterized protein</fullName>
    </submittedName>
</protein>
<evidence type="ECO:0000313" key="1">
    <source>
        <dbReference type="EMBL" id="NEW33758.1"/>
    </source>
</evidence>
<organism evidence="1 2">
    <name type="scientific">Nocardia cyriacigeorgica</name>
    <dbReference type="NCBI Taxonomy" id="135487"/>
    <lineage>
        <taxon>Bacteria</taxon>
        <taxon>Bacillati</taxon>
        <taxon>Actinomycetota</taxon>
        <taxon>Actinomycetes</taxon>
        <taxon>Mycobacteriales</taxon>
        <taxon>Nocardiaceae</taxon>
        <taxon>Nocardia</taxon>
    </lineage>
</organism>
<accession>A0A6P1CMR9</accession>
<reference evidence="1 2" key="1">
    <citation type="submission" date="2020-01" db="EMBL/GenBank/DDBJ databases">
        <title>Genetics and antimicrobial susceptibilities of Nocardia species isolated from the soil; a comparison with species isolated from humans.</title>
        <authorList>
            <person name="Carrasco G."/>
            <person name="Monzon S."/>
            <person name="Sansegundo M."/>
            <person name="Garcia E."/>
            <person name="Garrido N."/>
            <person name="Medina M.J."/>
            <person name="Villalon P."/>
            <person name="Ramirez-Arocha A.C."/>
            <person name="Jimenez P."/>
            <person name="Cuesta I."/>
            <person name="Valdezate S."/>
        </authorList>
    </citation>
    <scope>NUCLEOTIDE SEQUENCE [LARGE SCALE GENOMIC DNA]</scope>
    <source>
        <strain evidence="1 2">CNM20110626</strain>
    </source>
</reference>
<comment type="caution">
    <text evidence="1">The sequence shown here is derived from an EMBL/GenBank/DDBJ whole genome shotgun (WGS) entry which is preliminary data.</text>
</comment>
<dbReference type="Proteomes" id="UP000471166">
    <property type="component" value="Unassembled WGS sequence"/>
</dbReference>
<dbReference type="AlphaFoldDB" id="A0A6P1CMR9"/>
<proteinExistence type="predicted"/>
<name>A0A6P1CMR9_9NOCA</name>
<evidence type="ECO:0000313" key="2">
    <source>
        <dbReference type="Proteomes" id="UP000471166"/>
    </source>
</evidence>
<sequence length="100" mass="11338">MRHQPTALAWIHPDVSRAPEWEAAQLQRLARRLGYVLVWPRHCSSLPLSEQVRNADVDALVIPTPDHIDPIVLNAVMYFADVEIACPRLSFARWSIIGAM</sequence>
<gene>
    <name evidence="1" type="ORF">GV791_14455</name>
</gene>
<dbReference type="EMBL" id="JAAGVB010000020">
    <property type="protein sequence ID" value="NEW33758.1"/>
    <property type="molecule type" value="Genomic_DNA"/>
</dbReference>